<proteinExistence type="predicted"/>
<name>A0A3D4V6X3_9BACT</name>
<dbReference type="OMA" id="CEGLGCE"/>
<dbReference type="AlphaFoldDB" id="A0A3D4V6X3"/>
<dbReference type="EMBL" id="DPIY01000005">
    <property type="protein sequence ID" value="HCT56492.1"/>
    <property type="molecule type" value="Genomic_DNA"/>
</dbReference>
<gene>
    <name evidence="1" type="ORF">DGD08_04685</name>
</gene>
<organism evidence="1 2">
    <name type="scientific">Gemmatimonas aurantiaca</name>
    <dbReference type="NCBI Taxonomy" id="173480"/>
    <lineage>
        <taxon>Bacteria</taxon>
        <taxon>Pseudomonadati</taxon>
        <taxon>Gemmatimonadota</taxon>
        <taxon>Gemmatimonadia</taxon>
        <taxon>Gemmatimonadales</taxon>
        <taxon>Gemmatimonadaceae</taxon>
        <taxon>Gemmatimonas</taxon>
    </lineage>
</organism>
<evidence type="ECO:0000313" key="1">
    <source>
        <dbReference type="EMBL" id="HCT56492.1"/>
    </source>
</evidence>
<dbReference type="PANTHER" id="PTHR38009">
    <property type="entry name" value="CONSERVED HYPOTHETICAL PHAGE TAIL PROTEIN"/>
    <property type="match status" value="1"/>
</dbReference>
<evidence type="ECO:0008006" key="3">
    <source>
        <dbReference type="Google" id="ProtNLM"/>
    </source>
</evidence>
<evidence type="ECO:0000313" key="2">
    <source>
        <dbReference type="Proteomes" id="UP000264071"/>
    </source>
</evidence>
<dbReference type="Proteomes" id="UP000264071">
    <property type="component" value="Unassembled WGS sequence"/>
</dbReference>
<sequence length="188" mass="19972">MALLGAVGLRLDPLMAYNFTINLIDTSSTMATLTSAAMSAITDTLLGGFSECSGLDMALDVEEFKEGGRNGAVLKFPTRVTWSPIVLKHGMGAGSSLWDWHYDFAIGKGKRKDGIITLLNDLHLPSHIWHFRRGLPTKYTGPSLVAGQNAVAIEGIEITHEGLWQVPYVGYGAAAASFGASAAITGGF</sequence>
<protein>
    <recommendedName>
        <fullName evidence="3">Phage tail protein</fullName>
    </recommendedName>
</protein>
<dbReference type="PANTHER" id="PTHR38009:SF1">
    <property type="entry name" value="CONSERVED HYPOTHETICAL PHAGE TAIL PROTEIN"/>
    <property type="match status" value="1"/>
</dbReference>
<reference evidence="1 2" key="1">
    <citation type="journal article" date="2018" name="Nat. Biotechnol.">
        <title>A standardized bacterial taxonomy based on genome phylogeny substantially revises the tree of life.</title>
        <authorList>
            <person name="Parks D.H."/>
            <person name="Chuvochina M."/>
            <person name="Waite D.W."/>
            <person name="Rinke C."/>
            <person name="Skarshewski A."/>
            <person name="Chaumeil P.A."/>
            <person name="Hugenholtz P."/>
        </authorList>
    </citation>
    <scope>NUCLEOTIDE SEQUENCE [LARGE SCALE GENOMIC DNA]</scope>
    <source>
        <strain evidence="1">UBA8844</strain>
    </source>
</reference>
<comment type="caution">
    <text evidence="1">The sequence shown here is derived from an EMBL/GenBank/DDBJ whole genome shotgun (WGS) entry which is preliminary data.</text>
</comment>
<accession>A0A3D4V6X3</accession>
<dbReference type="InterPro" id="IPR010667">
    <property type="entry name" value="Phage_T4_Gp19"/>
</dbReference>
<dbReference type="InterPro" id="IPR011747">
    <property type="entry name" value="CHP02241"/>
</dbReference>
<dbReference type="GO" id="GO:0005198">
    <property type="term" value="F:structural molecule activity"/>
    <property type="evidence" value="ECO:0007669"/>
    <property type="project" value="InterPro"/>
</dbReference>
<dbReference type="NCBIfam" id="TIGR02241">
    <property type="entry name" value="conserved hypothetical phage tail region protein"/>
    <property type="match status" value="1"/>
</dbReference>
<dbReference type="Pfam" id="PF06841">
    <property type="entry name" value="Phage_T4_gp19"/>
    <property type="match status" value="1"/>
</dbReference>